<dbReference type="Proteomes" id="UP000031668">
    <property type="component" value="Unassembled WGS sequence"/>
</dbReference>
<reference evidence="1 2" key="1">
    <citation type="journal article" date="2014" name="Genome Biol. Evol.">
        <title>The genome of the myxosporean Thelohanellus kitauei shows adaptations to nutrient acquisition within its fish host.</title>
        <authorList>
            <person name="Yang Y."/>
            <person name="Xiong J."/>
            <person name="Zhou Z."/>
            <person name="Huo F."/>
            <person name="Miao W."/>
            <person name="Ran C."/>
            <person name="Liu Y."/>
            <person name="Zhang J."/>
            <person name="Feng J."/>
            <person name="Wang M."/>
            <person name="Wang M."/>
            <person name="Wang L."/>
            <person name="Yao B."/>
        </authorList>
    </citation>
    <scope>NUCLEOTIDE SEQUENCE [LARGE SCALE GENOMIC DNA]</scope>
    <source>
        <strain evidence="1">Wuqing</strain>
    </source>
</reference>
<evidence type="ECO:0000313" key="2">
    <source>
        <dbReference type="Proteomes" id="UP000031668"/>
    </source>
</evidence>
<dbReference type="OrthoDB" id="5823276at2759"/>
<dbReference type="EMBL" id="JWZT01004210">
    <property type="protein sequence ID" value="KII64558.1"/>
    <property type="molecule type" value="Genomic_DNA"/>
</dbReference>
<organism evidence="1 2">
    <name type="scientific">Thelohanellus kitauei</name>
    <name type="common">Myxosporean</name>
    <dbReference type="NCBI Taxonomy" id="669202"/>
    <lineage>
        <taxon>Eukaryota</taxon>
        <taxon>Metazoa</taxon>
        <taxon>Cnidaria</taxon>
        <taxon>Myxozoa</taxon>
        <taxon>Myxosporea</taxon>
        <taxon>Bivalvulida</taxon>
        <taxon>Platysporina</taxon>
        <taxon>Myxobolidae</taxon>
        <taxon>Thelohanellus</taxon>
    </lineage>
</organism>
<comment type="caution">
    <text evidence="1">The sequence shown here is derived from an EMBL/GenBank/DDBJ whole genome shotgun (WGS) entry which is preliminary data.</text>
</comment>
<keyword evidence="2" id="KW-1185">Reference proteome</keyword>
<protein>
    <submittedName>
        <fullName evidence="1">Uncharacterized protein</fullName>
    </submittedName>
</protein>
<sequence length="105" mass="12360">MVPTFFDILAILQDEEKAILYLLEKNIVPALNTCHACNGTGIKRRGRNWRFSSKYCRKEYSIFKNTLLSITKLKINEIQNLCYLINFWESFSGEEKILEIFKKGF</sequence>
<name>A0A0C2J5X0_THEKT</name>
<dbReference type="AlphaFoldDB" id="A0A0C2J5X0"/>
<accession>A0A0C2J5X0</accession>
<gene>
    <name evidence="1" type="ORF">RF11_03095</name>
</gene>
<evidence type="ECO:0000313" key="1">
    <source>
        <dbReference type="EMBL" id="KII64558.1"/>
    </source>
</evidence>
<proteinExistence type="predicted"/>